<dbReference type="CDD" id="cd17874">
    <property type="entry name" value="FtsY"/>
    <property type="match status" value="1"/>
</dbReference>
<dbReference type="InterPro" id="IPR003593">
    <property type="entry name" value="AAA+_ATPase"/>
</dbReference>
<dbReference type="EMBL" id="QFGA01000002">
    <property type="protein sequence ID" value="TEB05512.1"/>
    <property type="molecule type" value="Genomic_DNA"/>
</dbReference>
<dbReference type="HAMAP" id="MF_00920">
    <property type="entry name" value="FtsY"/>
    <property type="match status" value="1"/>
</dbReference>
<evidence type="ECO:0000256" key="2">
    <source>
        <dbReference type="ARBA" id="ARBA00022490"/>
    </source>
</evidence>
<protein>
    <recommendedName>
        <fullName evidence="9">Signal recognition particle receptor FtsY</fullName>
        <shortName evidence="9">SRP receptor</shortName>
        <ecNumber evidence="9">3.6.5.4</ecNumber>
    </recommendedName>
</protein>
<evidence type="ECO:0000256" key="8">
    <source>
        <dbReference type="ARBA" id="ARBA00048027"/>
    </source>
</evidence>
<evidence type="ECO:0000256" key="3">
    <source>
        <dbReference type="ARBA" id="ARBA00022741"/>
    </source>
</evidence>
<evidence type="ECO:0000256" key="4">
    <source>
        <dbReference type="ARBA" id="ARBA00022801"/>
    </source>
</evidence>
<evidence type="ECO:0000256" key="1">
    <source>
        <dbReference type="ARBA" id="ARBA00022475"/>
    </source>
</evidence>
<evidence type="ECO:0000256" key="6">
    <source>
        <dbReference type="ARBA" id="ARBA00023136"/>
    </source>
</evidence>
<dbReference type="InterPro" id="IPR027417">
    <property type="entry name" value="P-loop_NTPase"/>
</dbReference>
<comment type="similarity">
    <text evidence="9">Belongs to the GTP-binding SRP family. FtsY subfamily.</text>
</comment>
<comment type="subcellular location">
    <subcellularLocation>
        <location evidence="9">Cell membrane</location>
        <topology evidence="9">Peripheral membrane protein</topology>
        <orientation evidence="9">Cytoplasmic side</orientation>
    </subcellularLocation>
    <subcellularLocation>
        <location evidence="9">Cytoplasm</location>
    </subcellularLocation>
</comment>
<dbReference type="AlphaFoldDB" id="A0A4Y7R9Q3"/>
<evidence type="ECO:0000256" key="9">
    <source>
        <dbReference type="HAMAP-Rule" id="MF_00920"/>
    </source>
</evidence>
<dbReference type="SMART" id="SM00963">
    <property type="entry name" value="SRP54_N"/>
    <property type="match status" value="1"/>
</dbReference>
<keyword evidence="2 9" id="KW-0963">Cytoplasm</keyword>
<dbReference type="Pfam" id="PF00448">
    <property type="entry name" value="SRP54"/>
    <property type="match status" value="1"/>
</dbReference>
<comment type="catalytic activity">
    <reaction evidence="8 9">
        <text>GTP + H2O = GDP + phosphate + H(+)</text>
        <dbReference type="Rhea" id="RHEA:19669"/>
        <dbReference type="ChEBI" id="CHEBI:15377"/>
        <dbReference type="ChEBI" id="CHEBI:15378"/>
        <dbReference type="ChEBI" id="CHEBI:37565"/>
        <dbReference type="ChEBI" id="CHEBI:43474"/>
        <dbReference type="ChEBI" id="CHEBI:58189"/>
        <dbReference type="EC" id="3.6.5.4"/>
    </reaction>
</comment>
<dbReference type="RefSeq" id="WP_134219157.1">
    <property type="nucleotide sequence ID" value="NZ_QFGA01000002.1"/>
</dbReference>
<dbReference type="PROSITE" id="PS00300">
    <property type="entry name" value="SRP54"/>
    <property type="match status" value="1"/>
</dbReference>
<gene>
    <name evidence="9 11" type="primary">ftsY</name>
    <name evidence="11" type="ORF">Psch_02553</name>
</gene>
<organism evidence="11 12">
    <name type="scientific">Pelotomaculum schinkii</name>
    <dbReference type="NCBI Taxonomy" id="78350"/>
    <lineage>
        <taxon>Bacteria</taxon>
        <taxon>Bacillati</taxon>
        <taxon>Bacillota</taxon>
        <taxon>Clostridia</taxon>
        <taxon>Eubacteriales</taxon>
        <taxon>Desulfotomaculaceae</taxon>
        <taxon>Pelotomaculum</taxon>
    </lineage>
</organism>
<feature type="binding site" evidence="9">
    <location>
        <begin position="191"/>
        <end position="195"/>
    </location>
    <ligand>
        <name>GTP</name>
        <dbReference type="ChEBI" id="CHEBI:37565"/>
    </ligand>
</feature>
<proteinExistence type="inferred from homology"/>
<keyword evidence="7 9" id="KW-0675">Receptor</keyword>
<dbReference type="GO" id="GO:0005886">
    <property type="term" value="C:plasma membrane"/>
    <property type="evidence" value="ECO:0007669"/>
    <property type="project" value="UniProtKB-SubCell"/>
</dbReference>
<dbReference type="Proteomes" id="UP000298324">
    <property type="component" value="Unassembled WGS sequence"/>
</dbReference>
<dbReference type="InterPro" id="IPR013822">
    <property type="entry name" value="Signal_recog_particl_SRP54_hlx"/>
</dbReference>
<dbReference type="InterPro" id="IPR036225">
    <property type="entry name" value="SRP/SRP_N"/>
</dbReference>
<keyword evidence="4 9" id="KW-0378">Hydrolase</keyword>
<dbReference type="GO" id="GO:0005047">
    <property type="term" value="F:signal recognition particle binding"/>
    <property type="evidence" value="ECO:0007669"/>
    <property type="project" value="TreeGrafter"/>
</dbReference>
<keyword evidence="1 9" id="KW-1003">Cell membrane</keyword>
<comment type="subunit">
    <text evidence="9">Part of the signal recognition particle protein translocation system, which is composed of SRP and FtsY.</text>
</comment>
<evidence type="ECO:0000313" key="12">
    <source>
        <dbReference type="Proteomes" id="UP000298324"/>
    </source>
</evidence>
<dbReference type="GO" id="GO:0006614">
    <property type="term" value="P:SRP-dependent cotranslational protein targeting to membrane"/>
    <property type="evidence" value="ECO:0007669"/>
    <property type="project" value="InterPro"/>
</dbReference>
<feature type="binding site" evidence="9">
    <location>
        <begin position="109"/>
        <end position="116"/>
    </location>
    <ligand>
        <name>GTP</name>
        <dbReference type="ChEBI" id="CHEBI:37565"/>
    </ligand>
</feature>
<dbReference type="SUPFAM" id="SSF52540">
    <property type="entry name" value="P-loop containing nucleoside triphosphate hydrolases"/>
    <property type="match status" value="1"/>
</dbReference>
<dbReference type="InterPro" id="IPR000897">
    <property type="entry name" value="SRP54_GTPase_dom"/>
</dbReference>
<dbReference type="SUPFAM" id="SSF47364">
    <property type="entry name" value="Domain of the SRP/SRP receptor G-proteins"/>
    <property type="match status" value="1"/>
</dbReference>
<sequence>MGFFNRLKDSLNKTRHSFVEKIDDLVHLRKAIDEDLYEELEEVMVQADVGVTTAMELVDRLRRTVRERRVEDAAELKPLLKELIREMLGSLPGRLNTSLDSPTVVMVVGVNGVGKTTTIGKLAYLYKSEGKKVILGAADTFRAAAIDQLEVWADRVGIDLVKHREGSDPAAVAFDSLQAAKARQADLLIIDTAGRLHTKSNLMEELKKIGRVLDRDMPGAPHEVLLVLDATTGQNAINQAKLFCEAAGVTGIALTKLDGSSKGGVIIAVRQTLGIPVKLIGIGEGIDDLKEFNPVEFVDALFS</sequence>
<comment type="function">
    <text evidence="9">Involved in targeting and insertion of nascent membrane proteins into the cytoplasmic membrane. Acts as a receptor for the complex formed by the signal recognition particle (SRP) and the ribosome-nascent chain (RNC).</text>
</comment>
<keyword evidence="3 9" id="KW-0547">Nucleotide-binding</keyword>
<dbReference type="SMART" id="SM00962">
    <property type="entry name" value="SRP54"/>
    <property type="match status" value="1"/>
</dbReference>
<feature type="domain" description="SRP54-type proteins GTP-binding" evidence="10">
    <location>
        <begin position="276"/>
        <end position="289"/>
    </location>
</feature>
<evidence type="ECO:0000256" key="7">
    <source>
        <dbReference type="ARBA" id="ARBA00023170"/>
    </source>
</evidence>
<dbReference type="PANTHER" id="PTHR43134:SF1">
    <property type="entry name" value="SIGNAL RECOGNITION PARTICLE RECEPTOR SUBUNIT ALPHA"/>
    <property type="match status" value="1"/>
</dbReference>
<dbReference type="InterPro" id="IPR042101">
    <property type="entry name" value="SRP54_N_sf"/>
</dbReference>
<evidence type="ECO:0000256" key="5">
    <source>
        <dbReference type="ARBA" id="ARBA00023134"/>
    </source>
</evidence>
<feature type="binding site" evidence="9">
    <location>
        <begin position="255"/>
        <end position="258"/>
    </location>
    <ligand>
        <name>GTP</name>
        <dbReference type="ChEBI" id="CHEBI:37565"/>
    </ligand>
</feature>
<dbReference type="NCBIfam" id="TIGR00064">
    <property type="entry name" value="ftsY"/>
    <property type="match status" value="1"/>
</dbReference>
<dbReference type="GO" id="GO:0003924">
    <property type="term" value="F:GTPase activity"/>
    <property type="evidence" value="ECO:0007669"/>
    <property type="project" value="UniProtKB-UniRule"/>
</dbReference>
<dbReference type="PANTHER" id="PTHR43134">
    <property type="entry name" value="SIGNAL RECOGNITION PARTICLE RECEPTOR SUBUNIT ALPHA"/>
    <property type="match status" value="1"/>
</dbReference>
<accession>A0A4Y7R9Q3</accession>
<dbReference type="FunFam" id="3.40.50.300:FF:000053">
    <property type="entry name" value="Signal recognition particle receptor FtsY"/>
    <property type="match status" value="1"/>
</dbReference>
<keyword evidence="5 9" id="KW-0342">GTP-binding</keyword>
<dbReference type="FunFam" id="1.20.120.140:FF:000002">
    <property type="entry name" value="Signal recognition particle receptor FtsY"/>
    <property type="match status" value="1"/>
</dbReference>
<dbReference type="GO" id="GO:0005525">
    <property type="term" value="F:GTP binding"/>
    <property type="evidence" value="ECO:0007669"/>
    <property type="project" value="UniProtKB-UniRule"/>
</dbReference>
<name>A0A4Y7R9Q3_9FIRM</name>
<evidence type="ECO:0000259" key="10">
    <source>
        <dbReference type="PROSITE" id="PS00300"/>
    </source>
</evidence>
<reference evidence="11 12" key="1">
    <citation type="journal article" date="2018" name="Environ. Microbiol.">
        <title>Novel energy conservation strategies and behaviour of Pelotomaculum schinkii driving syntrophic propionate catabolism.</title>
        <authorList>
            <person name="Hidalgo-Ahumada C.A.P."/>
            <person name="Nobu M.K."/>
            <person name="Narihiro T."/>
            <person name="Tamaki H."/>
            <person name="Liu W.T."/>
            <person name="Kamagata Y."/>
            <person name="Stams A.J.M."/>
            <person name="Imachi H."/>
            <person name="Sousa D.Z."/>
        </authorList>
    </citation>
    <scope>NUCLEOTIDE SEQUENCE [LARGE SCALE GENOMIC DNA]</scope>
    <source>
        <strain evidence="11 12">HH</strain>
    </source>
</reference>
<keyword evidence="6 9" id="KW-0472">Membrane</keyword>
<evidence type="ECO:0000313" key="11">
    <source>
        <dbReference type="EMBL" id="TEB05512.1"/>
    </source>
</evidence>
<dbReference type="Pfam" id="PF02881">
    <property type="entry name" value="SRP54_N"/>
    <property type="match status" value="1"/>
</dbReference>
<dbReference type="Gene3D" id="1.20.120.140">
    <property type="entry name" value="Signal recognition particle SRP54, nucleotide-binding domain"/>
    <property type="match status" value="1"/>
</dbReference>
<comment type="caution">
    <text evidence="11">The sequence shown here is derived from an EMBL/GenBank/DDBJ whole genome shotgun (WGS) entry which is preliminary data.</text>
</comment>
<dbReference type="Gene3D" id="3.40.50.300">
    <property type="entry name" value="P-loop containing nucleotide triphosphate hydrolases"/>
    <property type="match status" value="1"/>
</dbReference>
<dbReference type="EC" id="3.6.5.4" evidence="9"/>
<dbReference type="SMART" id="SM00382">
    <property type="entry name" value="AAA"/>
    <property type="match status" value="1"/>
</dbReference>
<dbReference type="InterPro" id="IPR004390">
    <property type="entry name" value="SR_rcpt_FtsY"/>
</dbReference>
<keyword evidence="12" id="KW-1185">Reference proteome</keyword>
<dbReference type="GO" id="GO:0005737">
    <property type="term" value="C:cytoplasm"/>
    <property type="evidence" value="ECO:0007669"/>
    <property type="project" value="UniProtKB-SubCell"/>
</dbReference>